<dbReference type="RefSeq" id="XP_024877032.1">
    <property type="nucleotide sequence ID" value="XM_025021264.1"/>
</dbReference>
<dbReference type="OrthoDB" id="7551416at2759"/>
<organism evidence="3 4">
    <name type="scientific">Temnothorax curvispinosus</name>
    <dbReference type="NCBI Taxonomy" id="300111"/>
    <lineage>
        <taxon>Eukaryota</taxon>
        <taxon>Metazoa</taxon>
        <taxon>Ecdysozoa</taxon>
        <taxon>Arthropoda</taxon>
        <taxon>Hexapoda</taxon>
        <taxon>Insecta</taxon>
        <taxon>Pterygota</taxon>
        <taxon>Neoptera</taxon>
        <taxon>Endopterygota</taxon>
        <taxon>Hymenoptera</taxon>
        <taxon>Apocrita</taxon>
        <taxon>Aculeata</taxon>
        <taxon>Formicoidea</taxon>
        <taxon>Formicidae</taxon>
        <taxon>Myrmicinae</taxon>
        <taxon>Temnothorax</taxon>
    </lineage>
</organism>
<keyword evidence="3" id="KW-1185">Reference proteome</keyword>
<dbReference type="GO" id="GO:0015074">
    <property type="term" value="P:DNA integration"/>
    <property type="evidence" value="ECO:0007669"/>
    <property type="project" value="InterPro"/>
</dbReference>
<dbReference type="AlphaFoldDB" id="A0A6J1Q4C0"/>
<dbReference type="Pfam" id="PF00665">
    <property type="entry name" value="rve"/>
    <property type="match status" value="1"/>
</dbReference>
<dbReference type="EC" id="2.7.7.49" evidence="1"/>
<proteinExistence type="predicted"/>
<dbReference type="InterPro" id="IPR050951">
    <property type="entry name" value="Retrovirus_Pol_polyprotein"/>
</dbReference>
<name>A0A6J1Q4C0_9HYME</name>
<protein>
    <recommendedName>
        <fullName evidence="1">RNA-directed DNA polymerase</fullName>
        <ecNumber evidence="1">2.7.7.49</ecNumber>
    </recommendedName>
</protein>
<dbReference type="GO" id="GO:0003964">
    <property type="term" value="F:RNA-directed DNA polymerase activity"/>
    <property type="evidence" value="ECO:0007669"/>
    <property type="project" value="UniProtKB-EC"/>
</dbReference>
<evidence type="ECO:0000259" key="2">
    <source>
        <dbReference type="PROSITE" id="PS50994"/>
    </source>
</evidence>
<evidence type="ECO:0000256" key="1">
    <source>
        <dbReference type="ARBA" id="ARBA00012493"/>
    </source>
</evidence>
<gene>
    <name evidence="4" type="primary">LOC112457932</name>
</gene>
<dbReference type="Pfam" id="PF17921">
    <property type="entry name" value="Integrase_H2C2"/>
    <property type="match status" value="1"/>
</dbReference>
<sequence>MKKLARFHFWWPGLDKDIKRTASSCKTCLEKGKAPPHAPLTPWPWPANSWSRLHTDFLGPLFGQMYMIIIDAHSKWHEIVRMGSNMKAYKVIEIFKALFVRFGLPHHVVSDNGPQYRSEMLQAFLRENGIKQSFAAPNHPATNGVEENFVGTFKDKVTKIVKSGKTVEIAV</sequence>
<reference evidence="4" key="1">
    <citation type="submission" date="2025-08" db="UniProtKB">
        <authorList>
            <consortium name="RefSeq"/>
        </authorList>
    </citation>
    <scope>IDENTIFICATION</scope>
    <source>
        <tissue evidence="4">Whole body</tissue>
    </source>
</reference>
<dbReference type="InterPro" id="IPR036397">
    <property type="entry name" value="RNaseH_sf"/>
</dbReference>
<evidence type="ECO:0000313" key="3">
    <source>
        <dbReference type="Proteomes" id="UP000504618"/>
    </source>
</evidence>
<evidence type="ECO:0000313" key="4">
    <source>
        <dbReference type="RefSeq" id="XP_024877032.1"/>
    </source>
</evidence>
<dbReference type="GO" id="GO:0003676">
    <property type="term" value="F:nucleic acid binding"/>
    <property type="evidence" value="ECO:0007669"/>
    <property type="project" value="InterPro"/>
</dbReference>
<accession>A0A6J1Q4C0</accession>
<dbReference type="InterPro" id="IPR012337">
    <property type="entry name" value="RNaseH-like_sf"/>
</dbReference>
<dbReference type="PROSITE" id="PS50994">
    <property type="entry name" value="INTEGRASE"/>
    <property type="match status" value="1"/>
</dbReference>
<dbReference type="PANTHER" id="PTHR37984:SF5">
    <property type="entry name" value="PROTEIN NYNRIN-LIKE"/>
    <property type="match status" value="1"/>
</dbReference>
<dbReference type="InterPro" id="IPR001584">
    <property type="entry name" value="Integrase_cat-core"/>
</dbReference>
<dbReference type="Proteomes" id="UP000504618">
    <property type="component" value="Unplaced"/>
</dbReference>
<dbReference type="Gene3D" id="3.30.420.10">
    <property type="entry name" value="Ribonuclease H-like superfamily/Ribonuclease H"/>
    <property type="match status" value="1"/>
</dbReference>
<dbReference type="SUPFAM" id="SSF53098">
    <property type="entry name" value="Ribonuclease H-like"/>
    <property type="match status" value="1"/>
</dbReference>
<feature type="domain" description="Integrase catalytic" evidence="2">
    <location>
        <begin position="38"/>
        <end position="171"/>
    </location>
</feature>
<dbReference type="Gene3D" id="1.10.340.70">
    <property type="match status" value="1"/>
</dbReference>
<dbReference type="InterPro" id="IPR041588">
    <property type="entry name" value="Integrase_H2C2"/>
</dbReference>
<dbReference type="PANTHER" id="PTHR37984">
    <property type="entry name" value="PROTEIN CBG26694"/>
    <property type="match status" value="1"/>
</dbReference>
<dbReference type="GeneID" id="112457932"/>